<dbReference type="EC" id="2.9.1.1" evidence="8"/>
<dbReference type="GO" id="GO:0005737">
    <property type="term" value="C:cytoplasm"/>
    <property type="evidence" value="ECO:0007669"/>
    <property type="project" value="UniProtKB-SubCell"/>
</dbReference>
<comment type="pathway">
    <text evidence="8">Aminoacyl-tRNA biosynthesis; selenocysteinyl-tRNA(Sec) biosynthesis; selenocysteinyl-tRNA(Sec) from L-seryl-tRNA(Sec) (bacterial route): step 1/1.</text>
</comment>
<dbReference type="InterPro" id="IPR015421">
    <property type="entry name" value="PyrdxlP-dep_Trfase_major"/>
</dbReference>
<evidence type="ECO:0000256" key="5">
    <source>
        <dbReference type="ARBA" id="ARBA00022917"/>
    </source>
</evidence>
<dbReference type="GO" id="GO:0001717">
    <property type="term" value="P:conversion of seryl-tRNAsec to selenocys-tRNAsec"/>
    <property type="evidence" value="ECO:0007669"/>
    <property type="project" value="UniProtKB-UniRule"/>
</dbReference>
<dbReference type="RefSeq" id="WP_142791012.1">
    <property type="nucleotide sequence ID" value="NZ_VJMZ01000001.1"/>
</dbReference>
<dbReference type="NCBIfam" id="TIGR00474">
    <property type="entry name" value="selA"/>
    <property type="match status" value="1"/>
</dbReference>
<evidence type="ECO:0000256" key="2">
    <source>
        <dbReference type="ARBA" id="ARBA00022490"/>
    </source>
</evidence>
<keyword evidence="3 8" id="KW-0808">Transferase</keyword>
<dbReference type="GO" id="GO:0004125">
    <property type="term" value="F:L-seryl-tRNA(Sec) selenium transferase activity"/>
    <property type="evidence" value="ECO:0007669"/>
    <property type="project" value="UniProtKB-UniRule"/>
</dbReference>
<protein>
    <recommendedName>
        <fullName evidence="8">L-seryl-tRNA(Sec) selenium transferase</fullName>
        <ecNumber evidence="8">2.9.1.1</ecNumber>
    </recommendedName>
    <alternativeName>
        <fullName evidence="8">Selenocysteine synthase</fullName>
        <shortName evidence="8">Sec synthase</shortName>
    </alternativeName>
    <alternativeName>
        <fullName evidence="8">Selenocysteinyl-tRNA(Sec) synthase</fullName>
    </alternativeName>
</protein>
<dbReference type="AlphaFoldDB" id="A0A549YJC3"/>
<sequence length="464" mass="51817">MNILRLLPAVHQLKSHKRFSELKAKGNVSEEVLMEWLNEQIDVVRNQLINDELNHEALSREKLMEHIFNQLDNKIHTTTANNLQEVVNATGVVLHTNLGRARLNKQALEHINDAAANYSTLEYHVATGKRGSRHAIVEEYIKHLTGAEAAMVVNNNAAAVYLVLKAIASGKEVIVSRGELVEIGGSFRISEIMEESQAVLVDVGTTNKTHAKDYETAITDRTALLMKVHKSNFKVVGFTQEVDTDELVDMSRQYATPIYEDLGSGTLFDFQKEGIGMEPTIQEKIKSGIDILSFSGDKLLGGPQAGVIVGKKYYVDKLKEHQLARVLRVDKFTLAGLEATLKTYMKGQERNDIPTIRDIVASSESVLRKARQFMEKIEAGKTGFSCDIKPGYSKVGGGTMPDAEIDTYLVRLTHDRFSSAELAEKLRQFNVPIIARVKNEAVILDFRTVHDDEMDIIIEAFLQI</sequence>
<dbReference type="InterPro" id="IPR004534">
    <property type="entry name" value="SelA_trans"/>
</dbReference>
<dbReference type="InterPro" id="IPR018319">
    <property type="entry name" value="SelA-like"/>
</dbReference>
<evidence type="ECO:0000256" key="1">
    <source>
        <dbReference type="ARBA" id="ARBA00001933"/>
    </source>
</evidence>
<comment type="caution">
    <text evidence="10">The sequence shown here is derived from an EMBL/GenBank/DDBJ whole genome shotgun (WGS) entry which is preliminary data.</text>
</comment>
<dbReference type="PANTHER" id="PTHR32328">
    <property type="entry name" value="L-SERYL-TRNA(SEC) SELENIUM TRANSFERASE"/>
    <property type="match status" value="1"/>
</dbReference>
<keyword evidence="4 8" id="KW-0663">Pyridoxal phosphate</keyword>
<proteinExistence type="inferred from homology"/>
<dbReference type="HAMAP" id="MF_00423">
    <property type="entry name" value="SelA"/>
    <property type="match status" value="1"/>
</dbReference>
<dbReference type="InterPro" id="IPR015424">
    <property type="entry name" value="PyrdxlP-dep_Trfase"/>
</dbReference>
<evidence type="ECO:0000256" key="6">
    <source>
        <dbReference type="ARBA" id="ARBA00023266"/>
    </source>
</evidence>
<dbReference type="GO" id="GO:0001514">
    <property type="term" value="P:selenocysteine incorporation"/>
    <property type="evidence" value="ECO:0007669"/>
    <property type="project" value="UniProtKB-UniRule"/>
</dbReference>
<dbReference type="UniPathway" id="UPA00906">
    <property type="reaction ID" value="UER00896"/>
</dbReference>
<comment type="catalytic activity">
    <reaction evidence="8">
        <text>L-seryl-tRNA(Sec) + selenophosphate + H(+) = L-selenocysteinyl-tRNA(Sec) + phosphate</text>
        <dbReference type="Rhea" id="RHEA:22728"/>
        <dbReference type="Rhea" id="RHEA-COMP:9742"/>
        <dbReference type="Rhea" id="RHEA-COMP:9743"/>
        <dbReference type="ChEBI" id="CHEBI:15378"/>
        <dbReference type="ChEBI" id="CHEBI:16144"/>
        <dbReference type="ChEBI" id="CHEBI:43474"/>
        <dbReference type="ChEBI" id="CHEBI:78533"/>
        <dbReference type="ChEBI" id="CHEBI:78573"/>
        <dbReference type="EC" id="2.9.1.1"/>
    </reaction>
</comment>
<dbReference type="Proteomes" id="UP000319280">
    <property type="component" value="Unassembled WGS sequence"/>
</dbReference>
<dbReference type="EMBL" id="VJMZ01000001">
    <property type="protein sequence ID" value="TRM11977.1"/>
    <property type="molecule type" value="Genomic_DNA"/>
</dbReference>
<organism evidence="10 11">
    <name type="scientific">Lentibacillus cibarius</name>
    <dbReference type="NCBI Taxonomy" id="2583219"/>
    <lineage>
        <taxon>Bacteria</taxon>
        <taxon>Bacillati</taxon>
        <taxon>Bacillota</taxon>
        <taxon>Bacilli</taxon>
        <taxon>Bacillales</taxon>
        <taxon>Bacillaceae</taxon>
        <taxon>Lentibacillus</taxon>
    </lineage>
</organism>
<keyword evidence="5 8" id="KW-0648">Protein biosynthesis</keyword>
<reference evidence="10 11" key="1">
    <citation type="submission" date="2019-07" db="EMBL/GenBank/DDBJ databases">
        <title>Genomic analysis of Lentibacillus sp. NKC851-2.</title>
        <authorList>
            <person name="Oh Y.J."/>
        </authorList>
    </citation>
    <scope>NUCLEOTIDE SEQUENCE [LARGE SCALE GENOMIC DNA]</scope>
    <source>
        <strain evidence="10 11">NKC851-2</strain>
    </source>
</reference>
<evidence type="ECO:0000256" key="8">
    <source>
        <dbReference type="HAMAP-Rule" id="MF_00423"/>
    </source>
</evidence>
<comment type="function">
    <text evidence="8">Converts seryl-tRNA(Sec) to selenocysteinyl-tRNA(Sec) required for selenoprotein biosynthesis.</text>
</comment>
<keyword evidence="6 8" id="KW-0711">Selenium</keyword>
<evidence type="ECO:0000313" key="11">
    <source>
        <dbReference type="Proteomes" id="UP000319280"/>
    </source>
</evidence>
<comment type="subcellular location">
    <subcellularLocation>
        <location evidence="8">Cytoplasm</location>
    </subcellularLocation>
</comment>
<dbReference type="PANTHER" id="PTHR32328:SF0">
    <property type="entry name" value="L-SERYL-TRNA(SEC) SELENIUM TRANSFERASE"/>
    <property type="match status" value="1"/>
</dbReference>
<gene>
    <name evidence="8" type="primary">selA</name>
    <name evidence="10" type="ORF">FH966_09930</name>
</gene>
<dbReference type="Pfam" id="PF03841">
    <property type="entry name" value="SelA"/>
    <property type="match status" value="1"/>
</dbReference>
<keyword evidence="2 8" id="KW-0963">Cytoplasm</keyword>
<accession>A0A549YJC3</accession>
<comment type="cofactor">
    <cofactor evidence="1 8 9">
        <name>pyridoxal 5'-phosphate</name>
        <dbReference type="ChEBI" id="CHEBI:597326"/>
    </cofactor>
</comment>
<evidence type="ECO:0000256" key="3">
    <source>
        <dbReference type="ARBA" id="ARBA00022679"/>
    </source>
</evidence>
<evidence type="ECO:0000256" key="9">
    <source>
        <dbReference type="PIRSR" id="PIRSR618319-50"/>
    </source>
</evidence>
<evidence type="ECO:0000256" key="7">
    <source>
        <dbReference type="ARBA" id="ARBA00044507"/>
    </source>
</evidence>
<dbReference type="Gene3D" id="3.40.640.10">
    <property type="entry name" value="Type I PLP-dependent aspartate aminotransferase-like (Major domain)"/>
    <property type="match status" value="1"/>
</dbReference>
<dbReference type="SUPFAM" id="SSF53383">
    <property type="entry name" value="PLP-dependent transferases"/>
    <property type="match status" value="1"/>
</dbReference>
<name>A0A549YJC3_9BACI</name>
<keyword evidence="11" id="KW-1185">Reference proteome</keyword>
<evidence type="ECO:0000313" key="10">
    <source>
        <dbReference type="EMBL" id="TRM11977.1"/>
    </source>
</evidence>
<comment type="similarity">
    <text evidence="7 8">Belongs to the SelA family.</text>
</comment>
<feature type="modified residue" description="N6-(pyridoxal phosphate)lysine" evidence="8 9">
    <location>
        <position position="298"/>
    </location>
</feature>
<dbReference type="Gene3D" id="3.90.1150.180">
    <property type="match status" value="1"/>
</dbReference>
<evidence type="ECO:0000256" key="4">
    <source>
        <dbReference type="ARBA" id="ARBA00022898"/>
    </source>
</evidence>